<dbReference type="PANTHER" id="PTHR35790">
    <property type="entry name" value="HTH-TYPE TRANSCRIPTIONAL REGULATOR PCHR"/>
    <property type="match status" value="1"/>
</dbReference>
<dbReference type="InterPro" id="IPR036388">
    <property type="entry name" value="WH-like_DNA-bd_sf"/>
</dbReference>
<dbReference type="PANTHER" id="PTHR35790:SF4">
    <property type="entry name" value="HTH-TYPE TRANSCRIPTIONAL REGULATOR PCHR"/>
    <property type="match status" value="1"/>
</dbReference>
<keyword evidence="6" id="KW-1185">Reference proteome</keyword>
<gene>
    <name evidence="5" type="ORF">FC66_GL001055</name>
</gene>
<dbReference type="PATRIC" id="fig|1423719.4.peg.1076"/>
<sequence length="156" mass="17987">MKKETFSELSDIFLRVINRYNEIEKTPYSYGTDILLHPSETHTIEFIGNNPDINVTRLAELLGITKGAVSKRIKQLRKNDLVTKSISPETENEVVINLTVKGSEIYKAHAKFSKQLNKSIANLYKYLPDEVIMDLERIGTETEQIFLDISNERKKR</sequence>
<comment type="caution">
    <text evidence="5">The sequence shown here is derived from an EMBL/GenBank/DDBJ whole genome shotgun (WGS) entry which is preliminary data.</text>
</comment>
<evidence type="ECO:0000259" key="4">
    <source>
        <dbReference type="PROSITE" id="PS50995"/>
    </source>
</evidence>
<dbReference type="SMART" id="SM00347">
    <property type="entry name" value="HTH_MARR"/>
    <property type="match status" value="1"/>
</dbReference>
<name>A0A0R1HHV1_9LACO</name>
<dbReference type="InterPro" id="IPR011991">
    <property type="entry name" value="ArsR-like_HTH"/>
</dbReference>
<evidence type="ECO:0000256" key="2">
    <source>
        <dbReference type="ARBA" id="ARBA00023125"/>
    </source>
</evidence>
<evidence type="ECO:0000256" key="1">
    <source>
        <dbReference type="ARBA" id="ARBA00023015"/>
    </source>
</evidence>
<feature type="domain" description="HTH marR-type" evidence="4">
    <location>
        <begin position="2"/>
        <end position="147"/>
    </location>
</feature>
<dbReference type="SUPFAM" id="SSF46785">
    <property type="entry name" value="Winged helix' DNA-binding domain"/>
    <property type="match status" value="1"/>
</dbReference>
<organism evidence="5 6">
    <name type="scientific">Dellaglioa algida DSM 15638</name>
    <dbReference type="NCBI Taxonomy" id="1423719"/>
    <lineage>
        <taxon>Bacteria</taxon>
        <taxon>Bacillati</taxon>
        <taxon>Bacillota</taxon>
        <taxon>Bacilli</taxon>
        <taxon>Lactobacillales</taxon>
        <taxon>Lactobacillaceae</taxon>
        <taxon>Dellaglioa</taxon>
    </lineage>
</organism>
<keyword evidence="3" id="KW-0804">Transcription</keyword>
<dbReference type="EMBL" id="AZDI01000004">
    <property type="protein sequence ID" value="KRK45824.1"/>
    <property type="molecule type" value="Genomic_DNA"/>
</dbReference>
<dbReference type="Pfam" id="PF12802">
    <property type="entry name" value="MarR_2"/>
    <property type="match status" value="1"/>
</dbReference>
<dbReference type="PROSITE" id="PS50995">
    <property type="entry name" value="HTH_MARR_2"/>
    <property type="match status" value="1"/>
</dbReference>
<dbReference type="STRING" id="1423719.FC66_GL001055"/>
<protein>
    <submittedName>
        <fullName evidence="5">MarR family transcriptional regulator</fullName>
    </submittedName>
</protein>
<dbReference type="AlphaFoldDB" id="A0A0R1HHV1"/>
<accession>A0A0R1HHV1</accession>
<keyword evidence="2" id="KW-0238">DNA-binding</keyword>
<dbReference type="OrthoDB" id="5358347at2"/>
<reference evidence="5 6" key="1">
    <citation type="journal article" date="2015" name="Genome Announc.">
        <title>Expanding the biotechnology potential of lactobacilli through comparative genomics of 213 strains and associated genera.</title>
        <authorList>
            <person name="Sun Z."/>
            <person name="Harris H.M."/>
            <person name="McCann A."/>
            <person name="Guo C."/>
            <person name="Argimon S."/>
            <person name="Zhang W."/>
            <person name="Yang X."/>
            <person name="Jeffery I.B."/>
            <person name="Cooney J.C."/>
            <person name="Kagawa T.F."/>
            <person name="Liu W."/>
            <person name="Song Y."/>
            <person name="Salvetti E."/>
            <person name="Wrobel A."/>
            <person name="Rasinkangas P."/>
            <person name="Parkhill J."/>
            <person name="Rea M.C."/>
            <person name="O'Sullivan O."/>
            <person name="Ritari J."/>
            <person name="Douillard F.P."/>
            <person name="Paul Ross R."/>
            <person name="Yang R."/>
            <person name="Briner A.E."/>
            <person name="Felis G.E."/>
            <person name="de Vos W.M."/>
            <person name="Barrangou R."/>
            <person name="Klaenhammer T.R."/>
            <person name="Caufield P.W."/>
            <person name="Cui Y."/>
            <person name="Zhang H."/>
            <person name="O'Toole P.W."/>
        </authorList>
    </citation>
    <scope>NUCLEOTIDE SEQUENCE [LARGE SCALE GENOMIC DNA]</scope>
    <source>
        <strain evidence="5 6">DSM 15638</strain>
    </source>
</reference>
<dbReference type="CDD" id="cd00090">
    <property type="entry name" value="HTH_ARSR"/>
    <property type="match status" value="1"/>
</dbReference>
<dbReference type="GO" id="GO:0003677">
    <property type="term" value="F:DNA binding"/>
    <property type="evidence" value="ECO:0007669"/>
    <property type="project" value="UniProtKB-KW"/>
</dbReference>
<keyword evidence="1" id="KW-0805">Transcription regulation</keyword>
<evidence type="ECO:0000313" key="6">
    <source>
        <dbReference type="Proteomes" id="UP000051450"/>
    </source>
</evidence>
<dbReference type="InterPro" id="IPR000835">
    <property type="entry name" value="HTH_MarR-typ"/>
</dbReference>
<proteinExistence type="predicted"/>
<dbReference type="Proteomes" id="UP000051450">
    <property type="component" value="Unassembled WGS sequence"/>
</dbReference>
<dbReference type="GO" id="GO:0003700">
    <property type="term" value="F:DNA-binding transcription factor activity"/>
    <property type="evidence" value="ECO:0007669"/>
    <property type="project" value="InterPro"/>
</dbReference>
<dbReference type="InterPro" id="IPR052067">
    <property type="entry name" value="Metal_resp_HTH_trans_reg"/>
</dbReference>
<evidence type="ECO:0000313" key="5">
    <source>
        <dbReference type="EMBL" id="KRK45824.1"/>
    </source>
</evidence>
<dbReference type="GeneID" id="83548139"/>
<dbReference type="RefSeq" id="WP_057974118.1">
    <property type="nucleotide sequence ID" value="NZ_AZDI01000004.1"/>
</dbReference>
<dbReference type="Gene3D" id="1.10.10.10">
    <property type="entry name" value="Winged helix-like DNA-binding domain superfamily/Winged helix DNA-binding domain"/>
    <property type="match status" value="1"/>
</dbReference>
<evidence type="ECO:0000256" key="3">
    <source>
        <dbReference type="ARBA" id="ARBA00023163"/>
    </source>
</evidence>
<dbReference type="InterPro" id="IPR036390">
    <property type="entry name" value="WH_DNA-bd_sf"/>
</dbReference>